<dbReference type="EMBL" id="LT629742">
    <property type="protein sequence ID" value="SDS81326.1"/>
    <property type="molecule type" value="Genomic_DNA"/>
</dbReference>
<evidence type="ECO:0000256" key="3">
    <source>
        <dbReference type="ARBA" id="ARBA00022806"/>
    </source>
</evidence>
<dbReference type="SUPFAM" id="SSF52540">
    <property type="entry name" value="P-loop containing nucleoside triphosphate hydrolases"/>
    <property type="match status" value="1"/>
</dbReference>
<proteinExistence type="predicted"/>
<keyword evidence="8" id="KW-1185">Reference proteome</keyword>
<dbReference type="GO" id="GO:0005524">
    <property type="term" value="F:ATP binding"/>
    <property type="evidence" value="ECO:0007669"/>
    <property type="project" value="UniProtKB-UniRule"/>
</dbReference>
<gene>
    <name evidence="7" type="ORF">SAMN04489834_2206</name>
</gene>
<keyword evidence="4 5" id="KW-0067">ATP-binding</keyword>
<dbReference type="InterPro" id="IPR000212">
    <property type="entry name" value="DNA_helicase_UvrD/REP"/>
</dbReference>
<evidence type="ECO:0000256" key="5">
    <source>
        <dbReference type="PROSITE-ProRule" id="PRU00560"/>
    </source>
</evidence>
<keyword evidence="2 5" id="KW-0378">Hydrolase</keyword>
<dbReference type="InterPro" id="IPR027417">
    <property type="entry name" value="P-loop_NTPase"/>
</dbReference>
<dbReference type="Proteomes" id="UP000181956">
    <property type="component" value="Chromosome I"/>
</dbReference>
<name>A0A1H1VA96_9MICO</name>
<dbReference type="GO" id="GO:0005829">
    <property type="term" value="C:cytosol"/>
    <property type="evidence" value="ECO:0007669"/>
    <property type="project" value="TreeGrafter"/>
</dbReference>
<dbReference type="PROSITE" id="PS51198">
    <property type="entry name" value="UVRD_HELICASE_ATP_BIND"/>
    <property type="match status" value="1"/>
</dbReference>
<comment type="caution">
    <text evidence="5">Lacks conserved residue(s) required for the propagation of feature annotation.</text>
</comment>
<reference evidence="8" key="1">
    <citation type="submission" date="2016-10" db="EMBL/GenBank/DDBJ databases">
        <authorList>
            <person name="Varghese N."/>
            <person name="Submissions S."/>
        </authorList>
    </citation>
    <scope>NUCLEOTIDE SEQUENCE [LARGE SCALE GENOMIC DNA]</scope>
    <source>
        <strain evidence="8">DSM 21772</strain>
    </source>
</reference>
<protein>
    <submittedName>
        <fullName evidence="7">UvrD/REP helicase N-terminal domain-containing protein</fullName>
    </submittedName>
</protein>
<dbReference type="GO" id="GO:0003677">
    <property type="term" value="F:DNA binding"/>
    <property type="evidence" value="ECO:0007669"/>
    <property type="project" value="InterPro"/>
</dbReference>
<dbReference type="AlphaFoldDB" id="A0A1H1VA96"/>
<keyword evidence="1 5" id="KW-0547">Nucleotide-binding</keyword>
<dbReference type="Gene3D" id="3.40.50.300">
    <property type="entry name" value="P-loop containing nucleotide triphosphate hydrolases"/>
    <property type="match status" value="2"/>
</dbReference>
<dbReference type="STRING" id="412690.SAMN04489834_2206"/>
<organism evidence="7 8">
    <name type="scientific">Microterricola viridarii</name>
    <dbReference type="NCBI Taxonomy" id="412690"/>
    <lineage>
        <taxon>Bacteria</taxon>
        <taxon>Bacillati</taxon>
        <taxon>Actinomycetota</taxon>
        <taxon>Actinomycetes</taxon>
        <taxon>Micrococcales</taxon>
        <taxon>Microbacteriaceae</taxon>
        <taxon>Microterricola</taxon>
    </lineage>
</organism>
<evidence type="ECO:0000313" key="8">
    <source>
        <dbReference type="Proteomes" id="UP000181956"/>
    </source>
</evidence>
<dbReference type="InterPro" id="IPR014016">
    <property type="entry name" value="UvrD-like_ATP-bd"/>
</dbReference>
<accession>A0A1H1VA96</accession>
<feature type="domain" description="UvrD-like helicase ATP-binding" evidence="6">
    <location>
        <begin position="1"/>
        <end position="253"/>
    </location>
</feature>
<dbReference type="GO" id="GO:0043138">
    <property type="term" value="F:3'-5' DNA helicase activity"/>
    <property type="evidence" value="ECO:0007669"/>
    <property type="project" value="UniProtKB-EC"/>
</dbReference>
<dbReference type="PANTHER" id="PTHR11070">
    <property type="entry name" value="UVRD / RECB / PCRA DNA HELICASE FAMILY MEMBER"/>
    <property type="match status" value="1"/>
</dbReference>
<evidence type="ECO:0000313" key="7">
    <source>
        <dbReference type="EMBL" id="SDS81326.1"/>
    </source>
</evidence>
<sequence>MVERYRQVASQPGQFASLVSFTNSAVNEVRKRCASQPHLLQHPNFVGTFDAFFHRFVTTPSFLRTEGKQLRYVASWDDLPDHWSRLRPPKGGTGFPLTAFEPRPDGRFQIVEKRLSRLERAMWTSLPAFTRNNLAAEAATRNAHLASAGIMSAESARSYALGILHTAEGTRILERLHRRFSELIVDEFQDCNETEIQLLELLQEKGLAIVAVADPDQAIYNFRQVAAGDIYRKFRDTVPESAIAPLNECHRSTQSICDVVTSLRSISPDPVVASPTAPAGSPHVYVFKGKRNEIMARANTVLQTHGISPQDARVLAHGSTDARQLLHHQSALTGNSSARRVLHAILELRGRGTATHRLSALNALGRVFLSAIEQPGIPQTSTMDETLAILGIEAATLRLLSKRLVTTSQQWQNPDDYATSLSAVISEGFAEFGLNPKSQLKVVFPKPKPDLWAHWTNQVDGLSTDTSFGWQWSNIHQVKGGEFDAILMSIPSKARGDNPHALDDWETNTNSEQRRVLYVGASRAQRVLMFWPEGQRYAQLVRILKRDGIPYLVV</sequence>
<dbReference type="GO" id="GO:0000725">
    <property type="term" value="P:recombinational repair"/>
    <property type="evidence" value="ECO:0007669"/>
    <property type="project" value="TreeGrafter"/>
</dbReference>
<dbReference type="GO" id="GO:0016887">
    <property type="term" value="F:ATP hydrolysis activity"/>
    <property type="evidence" value="ECO:0007669"/>
    <property type="project" value="RHEA"/>
</dbReference>
<keyword evidence="3 5" id="KW-0347">Helicase</keyword>
<dbReference type="PANTHER" id="PTHR11070:SF3">
    <property type="entry name" value="DNA 3'-5' HELICASE"/>
    <property type="match status" value="1"/>
</dbReference>
<evidence type="ECO:0000256" key="4">
    <source>
        <dbReference type="ARBA" id="ARBA00022840"/>
    </source>
</evidence>
<evidence type="ECO:0000256" key="2">
    <source>
        <dbReference type="ARBA" id="ARBA00022801"/>
    </source>
</evidence>
<dbReference type="Pfam" id="PF00580">
    <property type="entry name" value="UvrD-helicase"/>
    <property type="match status" value="1"/>
</dbReference>
<evidence type="ECO:0000259" key="6">
    <source>
        <dbReference type="PROSITE" id="PS51198"/>
    </source>
</evidence>
<evidence type="ECO:0000256" key="1">
    <source>
        <dbReference type="ARBA" id="ARBA00022741"/>
    </source>
</evidence>